<evidence type="ECO:0000313" key="2">
    <source>
        <dbReference type="EMBL" id="PRP78570.1"/>
    </source>
</evidence>
<comment type="similarity">
    <text evidence="1">Belongs to the Mo25 family.</text>
</comment>
<dbReference type="Pfam" id="PF08569">
    <property type="entry name" value="Mo25"/>
    <property type="match status" value="1"/>
</dbReference>
<gene>
    <name evidence="2" type="ORF">PROFUN_13403</name>
</gene>
<keyword evidence="3" id="KW-1185">Reference proteome</keyword>
<protein>
    <recommendedName>
        <fullName evidence="4">Calcium-binding protein 39</fullName>
    </recommendedName>
</protein>
<dbReference type="OrthoDB" id="609103at2759"/>
<dbReference type="GO" id="GO:0035556">
    <property type="term" value="P:intracellular signal transduction"/>
    <property type="evidence" value="ECO:0007669"/>
    <property type="project" value="TreeGrafter"/>
</dbReference>
<dbReference type="InterPro" id="IPR016024">
    <property type="entry name" value="ARM-type_fold"/>
</dbReference>
<evidence type="ECO:0000313" key="3">
    <source>
        <dbReference type="Proteomes" id="UP000241769"/>
    </source>
</evidence>
<dbReference type="STRING" id="1890364.A0A2P6N3N7"/>
<evidence type="ECO:0008006" key="4">
    <source>
        <dbReference type="Google" id="ProtNLM"/>
    </source>
</evidence>
<comment type="caution">
    <text evidence="2">The sequence shown here is derived from an EMBL/GenBank/DDBJ whole genome shotgun (WGS) entry which is preliminary data.</text>
</comment>
<dbReference type="Gene3D" id="1.25.10.10">
    <property type="entry name" value="Leucine-rich Repeat Variant"/>
    <property type="match status" value="1"/>
</dbReference>
<evidence type="ECO:0000256" key="1">
    <source>
        <dbReference type="ARBA" id="ARBA00011012"/>
    </source>
</evidence>
<dbReference type="EMBL" id="MDYQ01000216">
    <property type="protein sequence ID" value="PRP78570.1"/>
    <property type="molecule type" value="Genomic_DNA"/>
</dbReference>
<sequence>MSFFGMGKKLPKPADLVKNAKDAISLVEKGGEKNVQKGEEELKKSLAGMKITLCGDTEHDVVPENTTALANEAQTADIIPGVIGIMEKLDFETKKDFVTVFNNLLRRQNGTSGHPAVEYLAKKPNVLEILVNGYTNQDIALNCGAMLRECARHEALTKIVLWSPTFWKFFSYVEMANFDGASDSFSTFKELLVKHKVIVADFLEKNYDTFFEQYQNLLNSNNYGAKRQSLRLLGELLLDRANFNVMTRYISEPANLKLMMMMLRDKNKSIQFEAFHVFKVFVANPKKLPSVLSILTKNKEKLISFLNNFHNDKEDDQFNDEKAFLIKQVQQLPSP</sequence>
<dbReference type="GO" id="GO:0005737">
    <property type="term" value="C:cytoplasm"/>
    <property type="evidence" value="ECO:0007669"/>
    <property type="project" value="UniProtKB-ARBA"/>
</dbReference>
<dbReference type="InterPro" id="IPR013878">
    <property type="entry name" value="Mo25"/>
</dbReference>
<dbReference type="InterPro" id="IPR011989">
    <property type="entry name" value="ARM-like"/>
</dbReference>
<dbReference type="Proteomes" id="UP000241769">
    <property type="component" value="Unassembled WGS sequence"/>
</dbReference>
<dbReference type="InParanoid" id="A0A2P6N3N7"/>
<dbReference type="SUPFAM" id="SSF48371">
    <property type="entry name" value="ARM repeat"/>
    <property type="match status" value="1"/>
</dbReference>
<name>A0A2P6N3N7_9EUKA</name>
<dbReference type="AlphaFoldDB" id="A0A2P6N3N7"/>
<dbReference type="PANTHER" id="PTHR10182:SF3">
    <property type="entry name" value="PROTEIN MO25"/>
    <property type="match status" value="1"/>
</dbReference>
<dbReference type="GO" id="GO:0043539">
    <property type="term" value="F:protein serine/threonine kinase activator activity"/>
    <property type="evidence" value="ECO:0007669"/>
    <property type="project" value="TreeGrafter"/>
</dbReference>
<proteinExistence type="inferred from homology"/>
<dbReference type="PANTHER" id="PTHR10182">
    <property type="entry name" value="CALCIUM-BINDING PROTEIN 39-RELATED"/>
    <property type="match status" value="1"/>
</dbReference>
<dbReference type="FunFam" id="1.25.10.10:FF:000257">
    <property type="entry name" value="Conidiophore development protein hymA"/>
    <property type="match status" value="1"/>
</dbReference>
<accession>A0A2P6N3N7</accession>
<dbReference type="FunCoup" id="A0A2P6N3N7">
    <property type="interactions" value="681"/>
</dbReference>
<organism evidence="2 3">
    <name type="scientific">Planoprotostelium fungivorum</name>
    <dbReference type="NCBI Taxonomy" id="1890364"/>
    <lineage>
        <taxon>Eukaryota</taxon>
        <taxon>Amoebozoa</taxon>
        <taxon>Evosea</taxon>
        <taxon>Variosea</taxon>
        <taxon>Cavosteliida</taxon>
        <taxon>Cavosteliaceae</taxon>
        <taxon>Planoprotostelium</taxon>
    </lineage>
</organism>
<reference evidence="2 3" key="1">
    <citation type="journal article" date="2018" name="Genome Biol. Evol.">
        <title>Multiple Roots of Fruiting Body Formation in Amoebozoa.</title>
        <authorList>
            <person name="Hillmann F."/>
            <person name="Forbes G."/>
            <person name="Novohradska S."/>
            <person name="Ferling I."/>
            <person name="Riege K."/>
            <person name="Groth M."/>
            <person name="Westermann M."/>
            <person name="Marz M."/>
            <person name="Spaller T."/>
            <person name="Winckler T."/>
            <person name="Schaap P."/>
            <person name="Glockner G."/>
        </authorList>
    </citation>
    <scope>NUCLEOTIDE SEQUENCE [LARGE SCALE GENOMIC DNA]</scope>
    <source>
        <strain evidence="2 3">Jena</strain>
    </source>
</reference>